<gene>
    <name evidence="2" type="ordered locus">Slin_1764</name>
</gene>
<proteinExistence type="predicted"/>
<dbReference type="STRING" id="504472.Slin_1764"/>
<reference evidence="2 3" key="1">
    <citation type="journal article" date="2010" name="Stand. Genomic Sci.">
        <title>Complete genome sequence of Spirosoma linguale type strain (1).</title>
        <authorList>
            <person name="Lail K."/>
            <person name="Sikorski J."/>
            <person name="Saunders E."/>
            <person name="Lapidus A."/>
            <person name="Glavina Del Rio T."/>
            <person name="Copeland A."/>
            <person name="Tice H."/>
            <person name="Cheng J.-F."/>
            <person name="Lucas S."/>
            <person name="Nolan M."/>
            <person name="Bruce D."/>
            <person name="Goodwin L."/>
            <person name="Pitluck S."/>
            <person name="Ivanova N."/>
            <person name="Mavromatis K."/>
            <person name="Ovchinnikova G."/>
            <person name="Pati A."/>
            <person name="Chen A."/>
            <person name="Palaniappan K."/>
            <person name="Land M."/>
            <person name="Hauser L."/>
            <person name="Chang Y.-J."/>
            <person name="Jeffries C.D."/>
            <person name="Chain P."/>
            <person name="Brettin T."/>
            <person name="Detter J.C."/>
            <person name="Schuetze A."/>
            <person name="Rohde M."/>
            <person name="Tindall B.J."/>
            <person name="Goeker M."/>
            <person name="Bristow J."/>
            <person name="Eisen J.A."/>
            <person name="Markowitz V."/>
            <person name="Hugenholtz P."/>
            <person name="Kyrpides N.C."/>
            <person name="Klenk H.-P."/>
            <person name="Chen F."/>
        </authorList>
    </citation>
    <scope>NUCLEOTIDE SEQUENCE [LARGE SCALE GENOMIC DNA]</scope>
    <source>
        <strain evidence="3">ATCC 33905 / DSM 74 / LMG 10896 / Claus 1</strain>
    </source>
</reference>
<dbReference type="Pfam" id="PF18962">
    <property type="entry name" value="Por_Secre_tail"/>
    <property type="match status" value="1"/>
</dbReference>
<dbReference type="KEGG" id="sli:Slin_1764"/>
<dbReference type="HOGENOM" id="CLU_004793_0_0_10"/>
<feature type="domain" description="Secretion system C-terminal sorting" evidence="1">
    <location>
        <begin position="1007"/>
        <end position="1072"/>
    </location>
</feature>
<dbReference type="RefSeq" id="WP_012926359.1">
    <property type="nucleotide sequence ID" value="NC_013730.1"/>
</dbReference>
<dbReference type="Proteomes" id="UP000002028">
    <property type="component" value="Chromosome"/>
</dbReference>
<protein>
    <recommendedName>
        <fullName evidence="1">Secretion system C-terminal sorting domain-containing protein</fullName>
    </recommendedName>
</protein>
<dbReference type="NCBIfam" id="TIGR04183">
    <property type="entry name" value="Por_Secre_tail"/>
    <property type="match status" value="1"/>
</dbReference>
<dbReference type="EMBL" id="CP001769">
    <property type="protein sequence ID" value="ADB37809.1"/>
    <property type="molecule type" value="Genomic_DNA"/>
</dbReference>
<accession>D2QQV7</accession>
<dbReference type="InterPro" id="IPR026444">
    <property type="entry name" value="Secre_tail"/>
</dbReference>
<keyword evidence="3" id="KW-1185">Reference proteome</keyword>
<organism evidence="2 3">
    <name type="scientific">Spirosoma linguale (strain ATCC 33905 / DSM 74 / LMG 10896 / Claus 1)</name>
    <dbReference type="NCBI Taxonomy" id="504472"/>
    <lineage>
        <taxon>Bacteria</taxon>
        <taxon>Pseudomonadati</taxon>
        <taxon>Bacteroidota</taxon>
        <taxon>Cytophagia</taxon>
        <taxon>Cytophagales</taxon>
        <taxon>Cytophagaceae</taxon>
        <taxon>Spirosoma</taxon>
    </lineage>
</organism>
<name>D2QQV7_SPILD</name>
<sequence length="1079" mass="115923">MSDGTILRSDFYSEYPVLTTVRPSRTTIYTVQSFQTGCGPVPVKTASSVVITVSSGITIDSVSQGPICEGQTLRFKFLHNLSLGANNQFMVRFRHSSGVVSDAIAAQQQGNYLTVTVPSFTLPQNQTFRNQSFTMEVSSTQPAYTSELKGGLSILTYPTMRWSDNNVYTIDKPQQQVNWYWFGDGGGPYQLEMETGQTAGTTIWDNVSSVSVPGNISQNFRVKSVRNACFVTNNPSQVSLTVRNTGGYFIYVKPYKGVACQGDSIELGFETTGEFAPGNQFRIQARGGSSCCSYPDTWATTTKSGTIKFKLPTDFGWYSTGGSEMAFRIASTNPVVFSEDRYLSIHRPVYSINISGLAEELLQPGTVTRTISYYGGTPVTINYTLGGANYNLVSSGWYSTDISYPVSGTTTFTVNSIANACGPVPVNQSTTHRVLPYILKTPPIAGQSYEPVSFCAGSTLTLPYLMVGQPDPAITVSVQYRPASTTEFRTLATSIRTNPVVVTLPDTLQAGDYVIRLVSNLAIASANQTIRVRRKATALLTTESGTSSLDMYPGSSTAFRVNFTGSPDWTVLLTSGLRQVFSSSPGTLYVNPKSKTVYAIQAVTNTCGYGTTAGEISVRIKPTLSLSTNSNSFCTGAKIPVTYSAQGDFEPGNRIRIGLVDGATVRWLDSTATTQGTFQVSLPGSLTAGGSFTLKLASTNPVQETQMSFLLASPPVVKLGGNAIINPQQSAIIRLTSNQVASGYGIPIRYALVTGESGEFYPGSSGFDLTVRPTQTTTYRLASVSNFCGTGQFSGAATITVNPPTDRQITTLEVNGFSTICSNDTVRVTFDTKGTFSATNRFTVQLSDSTGTQFSDLTTFGTSSPLKALVPANMPRGSFYRVRVVASDAGVSSSTNIAPLLLRFAATAAFESATIGFTPGKPVKLKINLTGDAPWTIRIGNEFNPVGTLYASSTPYSIDLSPTAASTIYKLYQVTNGCGYGKIVEPSVVQISVLTATDPALEKQFVVYPNPTNGWVTIRQDGATTPYRVRVTDPKGNVFYQKSTAKEIDGEDLSLLPTGVYLLTIDTDKSSLVFRILKN</sequence>
<dbReference type="eggNOG" id="COG2911">
    <property type="taxonomic scope" value="Bacteria"/>
</dbReference>
<evidence type="ECO:0000313" key="3">
    <source>
        <dbReference type="Proteomes" id="UP000002028"/>
    </source>
</evidence>
<evidence type="ECO:0000313" key="2">
    <source>
        <dbReference type="EMBL" id="ADB37809.1"/>
    </source>
</evidence>
<dbReference type="AlphaFoldDB" id="D2QQV7"/>
<evidence type="ECO:0000259" key="1">
    <source>
        <dbReference type="Pfam" id="PF18962"/>
    </source>
</evidence>